<gene>
    <name evidence="1" type="ORF">SCUD_LOCUS10207</name>
</gene>
<keyword evidence="2" id="KW-1185">Reference proteome</keyword>
<dbReference type="Proteomes" id="UP000279833">
    <property type="component" value="Unassembled WGS sequence"/>
</dbReference>
<reference evidence="1 2" key="2">
    <citation type="submission" date="2018-11" db="EMBL/GenBank/DDBJ databases">
        <authorList>
            <consortium name="Pathogen Informatics"/>
        </authorList>
    </citation>
    <scope>NUCLEOTIDE SEQUENCE [LARGE SCALE GENOMIC DNA]</scope>
    <source>
        <strain evidence="1">Dakar</strain>
        <strain evidence="2">Dakar, Senegal</strain>
    </source>
</reference>
<evidence type="ECO:0000313" key="1">
    <source>
        <dbReference type="EMBL" id="VDP38870.1"/>
    </source>
</evidence>
<proteinExistence type="predicted"/>
<evidence type="ECO:0000313" key="3">
    <source>
        <dbReference type="WBParaSite" id="SCUD_0001020701-mRNA-1"/>
    </source>
</evidence>
<reference evidence="3" key="1">
    <citation type="submission" date="2016-06" db="UniProtKB">
        <authorList>
            <consortium name="WormBaseParasite"/>
        </authorList>
    </citation>
    <scope>IDENTIFICATION</scope>
</reference>
<organism evidence="3">
    <name type="scientific">Schistosoma curassoni</name>
    <dbReference type="NCBI Taxonomy" id="6186"/>
    <lineage>
        <taxon>Eukaryota</taxon>
        <taxon>Metazoa</taxon>
        <taxon>Spiralia</taxon>
        <taxon>Lophotrochozoa</taxon>
        <taxon>Platyhelminthes</taxon>
        <taxon>Trematoda</taxon>
        <taxon>Digenea</taxon>
        <taxon>Strigeidida</taxon>
        <taxon>Schistosomatoidea</taxon>
        <taxon>Schistosomatidae</taxon>
        <taxon>Schistosoma</taxon>
    </lineage>
</organism>
<accession>A0A183K5D4</accession>
<evidence type="ECO:0000313" key="2">
    <source>
        <dbReference type="Proteomes" id="UP000279833"/>
    </source>
</evidence>
<dbReference type="WBParaSite" id="SCUD_0001020701-mRNA-1">
    <property type="protein sequence ID" value="SCUD_0001020701-mRNA-1"/>
    <property type="gene ID" value="SCUD_0001020701"/>
</dbReference>
<name>A0A183K5D4_9TREM</name>
<dbReference type="EMBL" id="UZAK01033644">
    <property type="protein sequence ID" value="VDP38870.1"/>
    <property type="molecule type" value="Genomic_DNA"/>
</dbReference>
<sequence length="39" mass="4410">MGSSLVRRRNRGCALLRSPILGRNSHPVLQGLSWWSSFN</sequence>
<protein>
    <submittedName>
        <fullName evidence="1 3">Uncharacterized protein</fullName>
    </submittedName>
</protein>
<dbReference type="AlphaFoldDB" id="A0A183K5D4"/>